<reference evidence="1" key="1">
    <citation type="submission" date="2018-02" db="EMBL/GenBank/DDBJ databases">
        <title>Rhizophora mucronata_Transcriptome.</title>
        <authorList>
            <person name="Meera S.P."/>
            <person name="Sreeshan A."/>
            <person name="Augustine A."/>
        </authorList>
    </citation>
    <scope>NUCLEOTIDE SEQUENCE</scope>
    <source>
        <tissue evidence="1">Leaf</tissue>
    </source>
</reference>
<sequence length="28" mass="3086">MGNLLCSVMQHFSSLGKKLTVTLFGLFL</sequence>
<accession>A0A2P2QXQ3</accession>
<dbReference type="AlphaFoldDB" id="A0A2P2QXQ3"/>
<evidence type="ECO:0000313" key="1">
    <source>
        <dbReference type="EMBL" id="MBX71790.1"/>
    </source>
</evidence>
<proteinExistence type="predicted"/>
<organism evidence="1">
    <name type="scientific">Rhizophora mucronata</name>
    <name type="common">Asiatic mangrove</name>
    <dbReference type="NCBI Taxonomy" id="61149"/>
    <lineage>
        <taxon>Eukaryota</taxon>
        <taxon>Viridiplantae</taxon>
        <taxon>Streptophyta</taxon>
        <taxon>Embryophyta</taxon>
        <taxon>Tracheophyta</taxon>
        <taxon>Spermatophyta</taxon>
        <taxon>Magnoliopsida</taxon>
        <taxon>eudicotyledons</taxon>
        <taxon>Gunneridae</taxon>
        <taxon>Pentapetalae</taxon>
        <taxon>rosids</taxon>
        <taxon>fabids</taxon>
        <taxon>Malpighiales</taxon>
        <taxon>Rhizophoraceae</taxon>
        <taxon>Rhizophora</taxon>
    </lineage>
</organism>
<dbReference type="EMBL" id="GGEC01091306">
    <property type="protein sequence ID" value="MBX71790.1"/>
    <property type="molecule type" value="Transcribed_RNA"/>
</dbReference>
<name>A0A2P2QXQ3_RHIMU</name>
<protein>
    <submittedName>
        <fullName evidence="1">Uncharacterized protein</fullName>
    </submittedName>
</protein>